<evidence type="ECO:0000256" key="1">
    <source>
        <dbReference type="ARBA" id="ARBA00012528"/>
    </source>
</evidence>
<keyword evidence="7" id="KW-1185">Reference proteome</keyword>
<feature type="compositionally biased region" description="Basic residues" evidence="3">
    <location>
        <begin position="523"/>
        <end position="532"/>
    </location>
</feature>
<feature type="transmembrane region" description="Helical" evidence="4">
    <location>
        <begin position="21"/>
        <end position="41"/>
    </location>
</feature>
<dbReference type="NCBIfam" id="TIGR00254">
    <property type="entry name" value="GGDEF"/>
    <property type="match status" value="1"/>
</dbReference>
<evidence type="ECO:0000256" key="3">
    <source>
        <dbReference type="SAM" id="MobiDB-lite"/>
    </source>
</evidence>
<dbReference type="CDD" id="cd12915">
    <property type="entry name" value="PDC2_DGC_like"/>
    <property type="match status" value="1"/>
</dbReference>
<sequence length="532" mass="57055">MFPGWMRVATGHLRRDRASRLIASIGLSVTVCLILLGIYLIRDLRDGAWRQAERNAENLLALIEEGVGRNVRMYDLSLRAAAEGASRADIAALDPELQHLVLFDRAATASGLGMIAVTDAAGRVRLASDPVFPVGSSLADHPEFRTLEGDPGAGLVVSDARLSRLTGWPVMPMARRITNPDGSFGGIVSGAIRLDYFQRLFSRLRISDGISVNLFHADGTLLAKQPAAPGDMGRSIAAGETYRRFRASERGLLVGTSHLDGQRRLYAFANIEGLPLIVDVAVSVESIDAAWMSKAALIACLILGLSGITFWLTLLLQREIALRAAAESSSRAANAELSLLASTDSLTGLPNRRRYDEVIAGTWREAAKTGVPLALLLIDADHFKQFNDHFGHHRGDGVLKAIAGCLHLDRPGAIACRIGGEEFAVILPGLQAMEARVVAEQVRRAVVLLQIPHAPEMGGVATVSIGVGHAHPSGDDCFEPLFAAADAALYEAKRSGRNRVRIAGEALQNAQAGSPGAEVGRSMKARREYRRA</sequence>
<dbReference type="InterPro" id="IPR000160">
    <property type="entry name" value="GGDEF_dom"/>
</dbReference>
<gene>
    <name evidence="6" type="ORF">MPOCJGCO_2295</name>
</gene>
<dbReference type="InterPro" id="IPR050469">
    <property type="entry name" value="Diguanylate_Cyclase"/>
</dbReference>
<dbReference type="SUPFAM" id="SSF55073">
    <property type="entry name" value="Nucleotide cyclase"/>
    <property type="match status" value="1"/>
</dbReference>
<dbReference type="Proteomes" id="UP001055057">
    <property type="component" value="Unassembled WGS sequence"/>
</dbReference>
<dbReference type="PROSITE" id="PS50887">
    <property type="entry name" value="GGDEF"/>
    <property type="match status" value="1"/>
</dbReference>
<evidence type="ECO:0000256" key="4">
    <source>
        <dbReference type="SAM" id="Phobius"/>
    </source>
</evidence>
<name>A0ABQ4U042_9HYPH</name>
<comment type="caution">
    <text evidence="6">The sequence shown here is derived from an EMBL/GenBank/DDBJ whole genome shotgun (WGS) entry which is preliminary data.</text>
</comment>
<evidence type="ECO:0000313" key="7">
    <source>
        <dbReference type="Proteomes" id="UP001055057"/>
    </source>
</evidence>
<dbReference type="Gene3D" id="3.30.70.270">
    <property type="match status" value="1"/>
</dbReference>
<dbReference type="Pfam" id="PF22588">
    <property type="entry name" value="dCache_1_like"/>
    <property type="match status" value="1"/>
</dbReference>
<dbReference type="PANTHER" id="PTHR45138:SF9">
    <property type="entry name" value="DIGUANYLATE CYCLASE DGCM-RELATED"/>
    <property type="match status" value="1"/>
</dbReference>
<dbReference type="EC" id="2.7.7.65" evidence="1"/>
<reference evidence="6" key="2">
    <citation type="submission" date="2021-08" db="EMBL/GenBank/DDBJ databases">
        <authorList>
            <person name="Tani A."/>
            <person name="Ola A."/>
            <person name="Ogura Y."/>
            <person name="Katsura K."/>
            <person name="Hayashi T."/>
        </authorList>
    </citation>
    <scope>NUCLEOTIDE SEQUENCE</scope>
    <source>
        <strain evidence="6">DSM 23632</strain>
    </source>
</reference>
<dbReference type="InterPro" id="IPR043128">
    <property type="entry name" value="Rev_trsase/Diguanyl_cyclase"/>
</dbReference>
<feature type="transmembrane region" description="Helical" evidence="4">
    <location>
        <begin position="295"/>
        <end position="316"/>
    </location>
</feature>
<keyword evidence="4" id="KW-1133">Transmembrane helix</keyword>
<dbReference type="SMART" id="SM00267">
    <property type="entry name" value="GGDEF"/>
    <property type="match status" value="1"/>
</dbReference>
<dbReference type="InterPro" id="IPR054327">
    <property type="entry name" value="His-kinase-like_sensor"/>
</dbReference>
<dbReference type="Gene3D" id="3.30.450.20">
    <property type="entry name" value="PAS domain"/>
    <property type="match status" value="2"/>
</dbReference>
<keyword evidence="4" id="KW-0812">Transmembrane</keyword>
<comment type="catalytic activity">
    <reaction evidence="2">
        <text>2 GTP = 3',3'-c-di-GMP + 2 diphosphate</text>
        <dbReference type="Rhea" id="RHEA:24898"/>
        <dbReference type="ChEBI" id="CHEBI:33019"/>
        <dbReference type="ChEBI" id="CHEBI:37565"/>
        <dbReference type="ChEBI" id="CHEBI:58805"/>
        <dbReference type="EC" id="2.7.7.65"/>
    </reaction>
</comment>
<dbReference type="PANTHER" id="PTHR45138">
    <property type="entry name" value="REGULATORY COMPONENTS OF SENSORY TRANSDUCTION SYSTEM"/>
    <property type="match status" value="1"/>
</dbReference>
<evidence type="ECO:0000313" key="6">
    <source>
        <dbReference type="EMBL" id="GJE60184.1"/>
    </source>
</evidence>
<evidence type="ECO:0000256" key="2">
    <source>
        <dbReference type="ARBA" id="ARBA00034247"/>
    </source>
</evidence>
<feature type="domain" description="GGDEF" evidence="5">
    <location>
        <begin position="371"/>
        <end position="505"/>
    </location>
</feature>
<dbReference type="EMBL" id="BPRB01000120">
    <property type="protein sequence ID" value="GJE60184.1"/>
    <property type="molecule type" value="Genomic_DNA"/>
</dbReference>
<keyword evidence="4" id="KW-0472">Membrane</keyword>
<proteinExistence type="predicted"/>
<reference evidence="6" key="1">
    <citation type="journal article" date="2021" name="Front. Microbiol.">
        <title>Comprehensive Comparative Genomics and Phenotyping of Methylobacterium Species.</title>
        <authorList>
            <person name="Alessa O."/>
            <person name="Ogura Y."/>
            <person name="Fujitani Y."/>
            <person name="Takami H."/>
            <person name="Hayashi T."/>
            <person name="Sahin N."/>
            <person name="Tani A."/>
        </authorList>
    </citation>
    <scope>NUCLEOTIDE SEQUENCE</scope>
    <source>
        <strain evidence="6">DSM 23632</strain>
    </source>
</reference>
<evidence type="ECO:0000259" key="5">
    <source>
        <dbReference type="PROSITE" id="PS50887"/>
    </source>
</evidence>
<dbReference type="InterPro" id="IPR029787">
    <property type="entry name" value="Nucleotide_cyclase"/>
</dbReference>
<organism evidence="6 7">
    <name type="scientific">Methylobacterium trifolii</name>
    <dbReference type="NCBI Taxonomy" id="1003092"/>
    <lineage>
        <taxon>Bacteria</taxon>
        <taxon>Pseudomonadati</taxon>
        <taxon>Pseudomonadota</taxon>
        <taxon>Alphaproteobacteria</taxon>
        <taxon>Hyphomicrobiales</taxon>
        <taxon>Methylobacteriaceae</taxon>
        <taxon>Methylobacterium</taxon>
    </lineage>
</organism>
<feature type="region of interest" description="Disordered" evidence="3">
    <location>
        <begin position="511"/>
        <end position="532"/>
    </location>
</feature>
<dbReference type="Pfam" id="PF00990">
    <property type="entry name" value="GGDEF"/>
    <property type="match status" value="1"/>
</dbReference>
<dbReference type="CDD" id="cd12914">
    <property type="entry name" value="PDC1_DGC_like"/>
    <property type="match status" value="1"/>
</dbReference>
<protein>
    <recommendedName>
        <fullName evidence="1">diguanylate cyclase</fullName>
        <ecNumber evidence="1">2.7.7.65</ecNumber>
    </recommendedName>
</protein>
<dbReference type="CDD" id="cd01949">
    <property type="entry name" value="GGDEF"/>
    <property type="match status" value="1"/>
</dbReference>
<accession>A0ABQ4U042</accession>